<evidence type="ECO:0000313" key="3">
    <source>
        <dbReference type="EMBL" id="TWU02787.1"/>
    </source>
</evidence>
<dbReference type="OrthoDB" id="244916at2"/>
<dbReference type="Gene3D" id="3.90.70.10">
    <property type="entry name" value="Cysteine proteinases"/>
    <property type="match status" value="1"/>
</dbReference>
<keyword evidence="1" id="KW-0472">Membrane</keyword>
<dbReference type="InterPro" id="IPR005074">
    <property type="entry name" value="Peptidase_C39"/>
</dbReference>
<name>A0A5C6ATK2_9BACT</name>
<dbReference type="EMBL" id="SJPN01000004">
    <property type="protein sequence ID" value="TWU02787.1"/>
    <property type="molecule type" value="Genomic_DNA"/>
</dbReference>
<keyword evidence="1" id="KW-0812">Transmembrane</keyword>
<dbReference type="GO" id="GO:0006508">
    <property type="term" value="P:proteolysis"/>
    <property type="evidence" value="ECO:0007669"/>
    <property type="project" value="InterPro"/>
</dbReference>
<accession>A0A5C6ATK2</accession>
<keyword evidence="4" id="KW-1185">Reference proteome</keyword>
<feature type="transmembrane region" description="Helical" evidence="1">
    <location>
        <begin position="35"/>
        <end position="53"/>
    </location>
</feature>
<dbReference type="PROSITE" id="PS50990">
    <property type="entry name" value="PEPTIDASE_C39"/>
    <property type="match status" value="1"/>
</dbReference>
<proteinExistence type="predicted"/>
<feature type="transmembrane region" description="Helical" evidence="1">
    <location>
        <begin position="6"/>
        <end position="23"/>
    </location>
</feature>
<feature type="transmembrane region" description="Helical" evidence="1">
    <location>
        <begin position="65"/>
        <end position="85"/>
    </location>
</feature>
<organism evidence="3 4">
    <name type="scientific">Stieleria varia</name>
    <dbReference type="NCBI Taxonomy" id="2528005"/>
    <lineage>
        <taxon>Bacteria</taxon>
        <taxon>Pseudomonadati</taxon>
        <taxon>Planctomycetota</taxon>
        <taxon>Planctomycetia</taxon>
        <taxon>Pirellulales</taxon>
        <taxon>Pirellulaceae</taxon>
        <taxon>Stieleria</taxon>
    </lineage>
</organism>
<dbReference type="GO" id="GO:0016020">
    <property type="term" value="C:membrane"/>
    <property type="evidence" value="ECO:0007669"/>
    <property type="project" value="InterPro"/>
</dbReference>
<dbReference type="Pfam" id="PF03412">
    <property type="entry name" value="Peptidase_C39"/>
    <property type="match status" value="1"/>
</dbReference>
<evidence type="ECO:0000313" key="4">
    <source>
        <dbReference type="Proteomes" id="UP000320176"/>
    </source>
</evidence>
<dbReference type="RefSeq" id="WP_146521050.1">
    <property type="nucleotide sequence ID" value="NZ_CP151726.1"/>
</dbReference>
<dbReference type="Proteomes" id="UP000320176">
    <property type="component" value="Unassembled WGS sequence"/>
</dbReference>
<dbReference type="GO" id="GO:0008233">
    <property type="term" value="F:peptidase activity"/>
    <property type="evidence" value="ECO:0007669"/>
    <property type="project" value="InterPro"/>
</dbReference>
<keyword evidence="1" id="KW-1133">Transmembrane helix</keyword>
<protein>
    <submittedName>
        <fullName evidence="3">Peptidase C39 family protein</fullName>
    </submittedName>
</protein>
<dbReference type="GO" id="GO:0005524">
    <property type="term" value="F:ATP binding"/>
    <property type="evidence" value="ECO:0007669"/>
    <property type="project" value="InterPro"/>
</dbReference>
<feature type="transmembrane region" description="Helical" evidence="1">
    <location>
        <begin position="97"/>
        <end position="116"/>
    </location>
</feature>
<comment type="caution">
    <text evidence="3">The sequence shown here is derived from an EMBL/GenBank/DDBJ whole genome shotgun (WGS) entry which is preliminary data.</text>
</comment>
<dbReference type="AlphaFoldDB" id="A0A5C6ATK2"/>
<reference evidence="3 4" key="1">
    <citation type="submission" date="2019-02" db="EMBL/GenBank/DDBJ databases">
        <title>Deep-cultivation of Planctomycetes and their phenomic and genomic characterization uncovers novel biology.</title>
        <authorList>
            <person name="Wiegand S."/>
            <person name="Jogler M."/>
            <person name="Boedeker C."/>
            <person name="Pinto D."/>
            <person name="Vollmers J."/>
            <person name="Rivas-Marin E."/>
            <person name="Kohn T."/>
            <person name="Peeters S.H."/>
            <person name="Heuer A."/>
            <person name="Rast P."/>
            <person name="Oberbeckmann S."/>
            <person name="Bunk B."/>
            <person name="Jeske O."/>
            <person name="Meyerdierks A."/>
            <person name="Storesund J.E."/>
            <person name="Kallscheuer N."/>
            <person name="Luecker S."/>
            <person name="Lage O.M."/>
            <person name="Pohl T."/>
            <person name="Merkel B.J."/>
            <person name="Hornburger P."/>
            <person name="Mueller R.-W."/>
            <person name="Bruemmer F."/>
            <person name="Labrenz M."/>
            <person name="Spormann A.M."/>
            <person name="Op Den Camp H."/>
            <person name="Overmann J."/>
            <person name="Amann R."/>
            <person name="Jetten M.S.M."/>
            <person name="Mascher T."/>
            <person name="Medema M.H."/>
            <person name="Devos D.P."/>
            <person name="Kaster A.-K."/>
            <person name="Ovreas L."/>
            <person name="Rohde M."/>
            <person name="Galperin M.Y."/>
            <person name="Jogler C."/>
        </authorList>
    </citation>
    <scope>NUCLEOTIDE SEQUENCE [LARGE SCALE GENOMIC DNA]</scope>
    <source>
        <strain evidence="3 4">Pla52n</strain>
    </source>
</reference>
<evidence type="ECO:0000259" key="2">
    <source>
        <dbReference type="PROSITE" id="PS50990"/>
    </source>
</evidence>
<gene>
    <name evidence="3" type="ORF">Pla52n_38460</name>
</gene>
<feature type="domain" description="Peptidase C39" evidence="2">
    <location>
        <begin position="138"/>
        <end position="280"/>
    </location>
</feature>
<evidence type="ECO:0000256" key="1">
    <source>
        <dbReference type="SAM" id="Phobius"/>
    </source>
</evidence>
<sequence length="283" mass="30449">MTFELLFAVTAIGVLGVLSYIAGRHLGATVAKGRPWLFVETLGLSLLFAWTMAHDLVWASALPVADIVCWSNVLPILLAFTAGLASRTPGLRGPFRAAAVGLFVLMALGHLVTPVARPVLWPIPDVQCEGWSNGVCLQSHEATCAAAAAASLLSRHEIISDEREMIDQCLTSLHGTSPLGLYRGLSTVADKHDHVAKVANADPLMWSENKQLPNVALITLAHGETQRGVTQLLGPRGEGHAVVVLAREDGQWVIGDPAIGLLRWSDEQFRSRFTGDAVFLSRR</sequence>